<feature type="transmembrane region" description="Helical" evidence="2">
    <location>
        <begin position="1071"/>
        <end position="1092"/>
    </location>
</feature>
<gene>
    <name evidence="4" type="ORF">D9619_002709</name>
</gene>
<evidence type="ECO:0000256" key="2">
    <source>
        <dbReference type="SAM" id="Phobius"/>
    </source>
</evidence>
<evidence type="ECO:0000313" key="5">
    <source>
        <dbReference type="Proteomes" id="UP000567179"/>
    </source>
</evidence>
<keyword evidence="2" id="KW-0472">Membrane</keyword>
<feature type="transmembrane region" description="Helical" evidence="2">
    <location>
        <begin position="167"/>
        <end position="192"/>
    </location>
</feature>
<evidence type="ECO:0000256" key="1">
    <source>
        <dbReference type="SAM" id="MobiDB-lite"/>
    </source>
</evidence>
<feature type="region of interest" description="Disordered" evidence="1">
    <location>
        <begin position="519"/>
        <end position="551"/>
    </location>
</feature>
<comment type="caution">
    <text evidence="4">The sequence shown here is derived from an EMBL/GenBank/DDBJ whole genome shotgun (WGS) entry which is preliminary data.</text>
</comment>
<feature type="transmembrane region" description="Helical" evidence="2">
    <location>
        <begin position="1113"/>
        <end position="1131"/>
    </location>
</feature>
<feature type="transmembrane region" description="Helical" evidence="2">
    <location>
        <begin position="262"/>
        <end position="286"/>
    </location>
</feature>
<reference evidence="4 5" key="1">
    <citation type="journal article" date="2020" name="ISME J.">
        <title>Uncovering the hidden diversity of litter-decomposition mechanisms in mushroom-forming fungi.</title>
        <authorList>
            <person name="Floudas D."/>
            <person name="Bentzer J."/>
            <person name="Ahren D."/>
            <person name="Johansson T."/>
            <person name="Persson P."/>
            <person name="Tunlid A."/>
        </authorList>
    </citation>
    <scope>NUCLEOTIDE SEQUENCE [LARGE SCALE GENOMIC DNA]</scope>
    <source>
        <strain evidence="4 5">CBS 101986</strain>
    </source>
</reference>
<feature type="compositionally biased region" description="Low complexity" evidence="1">
    <location>
        <begin position="432"/>
        <end position="442"/>
    </location>
</feature>
<feature type="compositionally biased region" description="Basic and acidic residues" evidence="1">
    <location>
        <begin position="730"/>
        <end position="741"/>
    </location>
</feature>
<keyword evidence="2" id="KW-0812">Transmembrane</keyword>
<dbReference type="PANTHER" id="PTHR13018">
    <property type="entry name" value="PROBABLE MEMBRANE PROTEIN DUF221-RELATED"/>
    <property type="match status" value="1"/>
</dbReference>
<keyword evidence="5" id="KW-1185">Reference proteome</keyword>
<feature type="domain" description="CSC1/OSCA1-like 7TM region" evidence="3">
    <location>
        <begin position="857"/>
        <end position="1120"/>
    </location>
</feature>
<name>A0A8H5ETS4_9AGAR</name>
<keyword evidence="2" id="KW-1133">Transmembrane helix</keyword>
<dbReference type="EMBL" id="JAACJJ010000056">
    <property type="protein sequence ID" value="KAF5312057.1"/>
    <property type="molecule type" value="Genomic_DNA"/>
</dbReference>
<feature type="compositionally biased region" description="Basic residues" evidence="1">
    <location>
        <begin position="540"/>
        <end position="549"/>
    </location>
</feature>
<organism evidence="4 5">
    <name type="scientific">Psilocybe cf. subviscida</name>
    <dbReference type="NCBI Taxonomy" id="2480587"/>
    <lineage>
        <taxon>Eukaryota</taxon>
        <taxon>Fungi</taxon>
        <taxon>Dikarya</taxon>
        <taxon>Basidiomycota</taxon>
        <taxon>Agaricomycotina</taxon>
        <taxon>Agaricomycetes</taxon>
        <taxon>Agaricomycetidae</taxon>
        <taxon>Agaricales</taxon>
        <taxon>Agaricineae</taxon>
        <taxon>Strophariaceae</taxon>
        <taxon>Psilocybe</taxon>
    </lineage>
</organism>
<feature type="region of interest" description="Disordered" evidence="1">
    <location>
        <begin position="426"/>
        <end position="452"/>
    </location>
</feature>
<dbReference type="InterPro" id="IPR003864">
    <property type="entry name" value="CSC1/OSCA1-like_7TM"/>
</dbReference>
<dbReference type="Pfam" id="PF02714">
    <property type="entry name" value="RSN1_7TM"/>
    <property type="match status" value="1"/>
</dbReference>
<dbReference type="OrthoDB" id="2591106at2759"/>
<feature type="region of interest" description="Disordered" evidence="1">
    <location>
        <begin position="702"/>
        <end position="757"/>
    </location>
</feature>
<feature type="transmembrane region" description="Helical" evidence="2">
    <location>
        <begin position="944"/>
        <end position="969"/>
    </location>
</feature>
<feature type="transmembrane region" description="Helical" evidence="2">
    <location>
        <begin position="1045"/>
        <end position="1065"/>
    </location>
</feature>
<evidence type="ECO:0000313" key="4">
    <source>
        <dbReference type="EMBL" id="KAF5312057.1"/>
    </source>
</evidence>
<accession>A0A8H5ETS4</accession>
<feature type="transmembrane region" description="Helical" evidence="2">
    <location>
        <begin position="1137"/>
        <end position="1154"/>
    </location>
</feature>
<feature type="compositionally biased region" description="Pro residues" evidence="1">
    <location>
        <begin position="25"/>
        <end position="53"/>
    </location>
</feature>
<sequence>MASFYPILPRHDLNSDWWTSATPSTPNPTPFPSPAPPGSPAPPPGSPGSPPASPTSQNPIPSTPIPSGNGGTTAPTSDATPVNGAGFTTTFPVTTFTQDGTTFTSFTQSFVPASSSVNGPTSSPLTTSSLMTSTFTTSTTASAAFSTQSFLETKSGPVCPGSGFDAAAAGIIATIIIPSAIGLILWVIFAIVRPRFRQVYALREWFVQQDLRPKPLGTSFFAFLFPKVPLVPSVPSDVSDAGRSAEKDSELFPSDEQLSQRALWVALLIAFGWSFIALAGVLPLYLVNTPCNANYPTSSVFGGGYSTLTDLSLLRLLRLIQDGNITSSNIHTNTLERRAIISSSDPFRTHLRVIILTAISIVLGVLPALWKIIKEFNRVAAYRQRWLAVKCDGKDLAWLSARRAPGYAKWGEKQLKDHLVKLGLSSTLGDKPGAARPRNGARTTRRREEEQPLNARIDESNAEVDVQSLFSIGDTHKVALLIDERDEILENLEMAETKYISSFRVTTPDPSILDFVPPPPPADPSRPYISRPLPLAPQQRRSRPRRHMNRAYGGSSLAPVSFVAPSSYYKLRNVQGVNSGMFADPAIDRHQSLSESINSRMIGSRFMEVNRNSVAYGRLPLGSHVGVEKTGELGPLRDSRGSWLPPIPDPRLFGPNYGLTNYEDMEIDEHGVVHTIHEREEAEEWVDVSQDGNAEEIETAANGYEGAGPSAFSLGRRPRPPKTDTTPPSTRRETFPRRETVYQDDPTSVPPPHLRLQPSAPFVRPLEGLGFDDLGHVYTEITQWRSRLKIINAEIAETQRDSYNDIASGTNINGWLLVGRGLRFIPGAEIIEGRAKEDIRWDVLQNERGGLDTAVMWTVVLTVIVALAAALTAAVGLSLAPAPDVAHYLPFLRPLLTGETIVSGIATIFAPAVAATFFIIVGLAIIHWVANIHGSASISGNQLLVFKITFFVLTAVGTLWLVAIGAILFSLHALNTNTAVTKSISDGAVYMSILALAVVLNVAIIYPAILLLQPLRLWRVLRAERQAVTPRQRFRAVYPRTYDPSYAVGASVLAIIFASTFAFIFPLIAPAVVVLLLLTLIAHRFLIGYVYARTHSQTGGLLYLWLLRRFGTLLSIQPILLGLILLAMRFWEEGGVLIGTGVFVILFVEIYTYSKMRLPGRKSLSPITLNSLDTFSSGADRYLEGPETDTVNGSSLPGTRTRGSMASVLEMMSVTLAVMPSSSTYKGPVPLQTETLDDLTATERAARTHPDAPPHLPPLPFADHAEEMAGILYAPELIAPPPIIWLPNDSAGVAKAEAVDLQKYHDLQVTLDVRTPDDVRGLHTRRSSDSRRRSR</sequence>
<protein>
    <recommendedName>
        <fullName evidence="3">CSC1/OSCA1-like 7TM region domain-containing protein</fullName>
    </recommendedName>
</protein>
<feature type="transmembrane region" description="Helical" evidence="2">
    <location>
        <begin position="854"/>
        <end position="880"/>
    </location>
</feature>
<evidence type="ECO:0000259" key="3">
    <source>
        <dbReference type="Pfam" id="PF02714"/>
    </source>
</evidence>
<dbReference type="Proteomes" id="UP000567179">
    <property type="component" value="Unassembled WGS sequence"/>
</dbReference>
<feature type="transmembrane region" description="Helical" evidence="2">
    <location>
        <begin position="353"/>
        <end position="373"/>
    </location>
</feature>
<feature type="transmembrane region" description="Helical" evidence="2">
    <location>
        <begin position="900"/>
        <end position="932"/>
    </location>
</feature>
<dbReference type="InterPro" id="IPR045122">
    <property type="entry name" value="Csc1-like"/>
</dbReference>
<feature type="region of interest" description="Disordered" evidence="1">
    <location>
        <begin position="12"/>
        <end position="85"/>
    </location>
</feature>
<dbReference type="GO" id="GO:0005886">
    <property type="term" value="C:plasma membrane"/>
    <property type="evidence" value="ECO:0007669"/>
    <property type="project" value="TreeGrafter"/>
</dbReference>
<feature type="transmembrane region" description="Helical" evidence="2">
    <location>
        <begin position="989"/>
        <end position="1012"/>
    </location>
</feature>
<dbReference type="GO" id="GO:0005227">
    <property type="term" value="F:calcium-activated cation channel activity"/>
    <property type="evidence" value="ECO:0007669"/>
    <property type="project" value="InterPro"/>
</dbReference>
<proteinExistence type="predicted"/>